<protein>
    <submittedName>
        <fullName evidence="1">Uncharacterized protein</fullName>
    </submittedName>
</protein>
<gene>
    <name evidence="1" type="ORF">XF4B_68300</name>
</gene>
<name>A0A809ZMA1_9BRAD</name>
<dbReference type="AlphaFoldDB" id="A0A809ZMA1"/>
<dbReference type="EMBL" id="AP023094">
    <property type="protein sequence ID" value="BCE50481.1"/>
    <property type="molecule type" value="Genomic_DNA"/>
</dbReference>
<organism evidence="1">
    <name type="scientific">Bradyrhizobium diazoefficiens</name>
    <dbReference type="NCBI Taxonomy" id="1355477"/>
    <lineage>
        <taxon>Bacteria</taxon>
        <taxon>Pseudomonadati</taxon>
        <taxon>Pseudomonadota</taxon>
        <taxon>Alphaproteobacteria</taxon>
        <taxon>Hyphomicrobiales</taxon>
        <taxon>Nitrobacteraceae</taxon>
        <taxon>Bradyrhizobium</taxon>
    </lineage>
</organism>
<accession>A0A809ZMA1</accession>
<reference evidence="1" key="1">
    <citation type="submission" date="2020-05" db="EMBL/GenBank/DDBJ databases">
        <title>Complete genome sequence of Bradyrhizobium diazoefficiens XF4 isolated from soybean nodule.</title>
        <authorList>
            <person name="Noda R."/>
            <person name="Kakizaki K."/>
            <person name="Minamisawa K."/>
        </authorList>
    </citation>
    <scope>NUCLEOTIDE SEQUENCE</scope>
    <source>
        <strain evidence="1">XF4</strain>
    </source>
</reference>
<proteinExistence type="predicted"/>
<sequence length="118" mass="12447">MTNLHVCATDLGPWTIAFAESALRSTGPASVAAISGTATAYRRNKARSGDNLADRTCLVGSVKVDVGKSTLSSGVPPKWSYLPEPWSGKFAADLVARSGGSLGREMVNGSFFRKTVRQ</sequence>
<evidence type="ECO:0000313" key="1">
    <source>
        <dbReference type="EMBL" id="BCE50481.1"/>
    </source>
</evidence>